<reference evidence="1" key="1">
    <citation type="journal article" date="2021" name="Polymers (Basel)">
        <title>Highly Stretchable Bacterial Cellulose Produced by Komagataeibacter hansenii SI1.</title>
        <authorList>
            <person name="Cielecka I."/>
            <person name="Ryngajllo M."/>
            <person name="Maniukiewicz W."/>
            <person name="Bielecki S."/>
        </authorList>
    </citation>
    <scope>NUCLEOTIDE SEQUENCE</scope>
    <source>
        <strain evidence="1">SI1</strain>
    </source>
</reference>
<dbReference type="EMBL" id="JAIBCX010000002">
    <property type="protein sequence ID" value="MCJ8352642.1"/>
    <property type="molecule type" value="Genomic_DNA"/>
</dbReference>
<accession>A0AAW5EPB6</accession>
<dbReference type="InterPro" id="IPR015000">
    <property type="entry name" value="EipB-like"/>
</dbReference>
<comment type="caution">
    <text evidence="1">The sequence shown here is derived from an EMBL/GenBank/DDBJ whole genome shotgun (WGS) entry which is preliminary data.</text>
</comment>
<evidence type="ECO:0000313" key="2">
    <source>
        <dbReference type="Proteomes" id="UP001202887"/>
    </source>
</evidence>
<organism evidence="1 2">
    <name type="scientific">Novacetimonas hansenii</name>
    <name type="common">Komagataeibacter hansenii</name>
    <dbReference type="NCBI Taxonomy" id="436"/>
    <lineage>
        <taxon>Bacteria</taxon>
        <taxon>Pseudomonadati</taxon>
        <taxon>Pseudomonadota</taxon>
        <taxon>Alphaproteobacteria</taxon>
        <taxon>Acetobacterales</taxon>
        <taxon>Acetobacteraceae</taxon>
        <taxon>Novacetimonas</taxon>
    </lineage>
</organism>
<dbReference type="AlphaFoldDB" id="A0AAW5EPB6"/>
<reference evidence="1" key="2">
    <citation type="submission" date="2022-03" db="EMBL/GenBank/DDBJ databases">
        <authorList>
            <person name="Ryngajllo M."/>
            <person name="Jacek P."/>
            <person name="Kubiak K."/>
        </authorList>
    </citation>
    <scope>NUCLEOTIDE SEQUENCE</scope>
    <source>
        <strain evidence="1">SI1</strain>
    </source>
</reference>
<dbReference type="Pfam" id="PF08904">
    <property type="entry name" value="EipB_like"/>
    <property type="match status" value="1"/>
</dbReference>
<name>A0AAW5EPB6_NOVHA</name>
<sequence length="297" mass="31716">MHRAIRACVMNAPRWRGVCMGAARMVTAGMAMGLVLGLMPPAGGAETPTPLTPHRAVYDLTLQSVSGGQIVSASGSMTYVLSDACSAWSTQQELNLQTASRSGVQTEIRSDYAVLEDKDGGHMVFRTHQYGSGVTEQKISGEATMTATGGQVRYTQPGVSVVPLAAGTLFPVAHTRAIIAAGRAGQATIEPVLFDGTTEKGAIDTFIVLMGWKPPPAQTDIPALAHLGSVATHVAYYDHATHDMPPDFDIGMRYFENGVSDRLDMNFGEFRMRGTLRTFTPLPAPRHCSVMVTPHSP</sequence>
<evidence type="ECO:0000313" key="1">
    <source>
        <dbReference type="EMBL" id="MCJ8352642.1"/>
    </source>
</evidence>
<dbReference type="RefSeq" id="WP_247065957.1">
    <property type="nucleotide sequence ID" value="NZ_CP094848.1"/>
</dbReference>
<protein>
    <submittedName>
        <fullName evidence="1">Cell envelope integrity EipB family protein</fullName>
    </submittedName>
</protein>
<dbReference type="Proteomes" id="UP001202887">
    <property type="component" value="Unassembled WGS sequence"/>
</dbReference>
<gene>
    <name evidence="1" type="ORF">K1W68_01300</name>
</gene>
<proteinExistence type="predicted"/>